<evidence type="ECO:0000313" key="2">
    <source>
        <dbReference type="Proteomes" id="UP000309566"/>
    </source>
</evidence>
<comment type="caution">
    <text evidence="1">The sequence shown here is derived from an EMBL/GenBank/DDBJ whole genome shotgun (WGS) entry which is preliminary data.</text>
</comment>
<evidence type="ECO:0000313" key="1">
    <source>
        <dbReference type="EMBL" id="TGY31504.1"/>
    </source>
</evidence>
<dbReference type="AlphaFoldDB" id="A0A4S2CV35"/>
<accession>A0A4S2CV35</accession>
<organism evidence="1 2">
    <name type="scientific">Bacteroides caecimuris</name>
    <dbReference type="NCBI Taxonomy" id="1796613"/>
    <lineage>
        <taxon>Bacteria</taxon>
        <taxon>Pseudomonadati</taxon>
        <taxon>Bacteroidota</taxon>
        <taxon>Bacteroidia</taxon>
        <taxon>Bacteroidales</taxon>
        <taxon>Bacteroidaceae</taxon>
        <taxon>Bacteroides</taxon>
    </lineage>
</organism>
<dbReference type="Proteomes" id="UP000309566">
    <property type="component" value="Unassembled WGS sequence"/>
</dbReference>
<proteinExistence type="predicted"/>
<dbReference type="RefSeq" id="WP_136000019.1">
    <property type="nucleotide sequence ID" value="NZ_CASOOE010000170.1"/>
</dbReference>
<gene>
    <name evidence="1" type="ORF">E5353_13180</name>
</gene>
<protein>
    <submittedName>
        <fullName evidence="1">Uncharacterized protein</fullName>
    </submittedName>
</protein>
<reference evidence="1 2" key="1">
    <citation type="submission" date="2019-04" db="EMBL/GenBank/DDBJ databases">
        <title>Microbes associate with the intestines of laboratory mice.</title>
        <authorList>
            <person name="Navarre W."/>
            <person name="Wong E."/>
            <person name="Huang K."/>
            <person name="Tropini C."/>
            <person name="Ng K."/>
            <person name="Yu B."/>
        </authorList>
    </citation>
    <scope>NUCLEOTIDE SEQUENCE [LARGE SCALE GENOMIC DNA]</scope>
    <source>
        <strain evidence="1 2">NM63_1-25</strain>
    </source>
</reference>
<name>A0A4S2CV35_9BACE</name>
<dbReference type="EMBL" id="SRYX01000054">
    <property type="protein sequence ID" value="TGY31504.1"/>
    <property type="molecule type" value="Genomic_DNA"/>
</dbReference>
<sequence length="129" mass="14356">METSKIRITVLWVAVICGFALHTLADLLPLFWDESITVEATGNAPVGLLTFMMTVSYLIPVIGVLCTLYGRSRSWYIGNAVLAILMFLFNLFHLVELFTGFSAVQLPLLPVILVVSGFLCMESCRLIKR</sequence>